<dbReference type="PANTHER" id="PTHR23504">
    <property type="entry name" value="MAJOR FACILITATOR SUPERFAMILY DOMAIN-CONTAINING PROTEIN 10"/>
    <property type="match status" value="1"/>
</dbReference>
<protein>
    <recommendedName>
        <fullName evidence="8">Major facilitator superfamily (MFS) profile domain-containing protein</fullName>
    </recommendedName>
</protein>
<dbReference type="InterPro" id="IPR011701">
    <property type="entry name" value="MFS"/>
</dbReference>
<feature type="compositionally biased region" description="Pro residues" evidence="6">
    <location>
        <begin position="25"/>
        <end position="36"/>
    </location>
</feature>
<evidence type="ECO:0000256" key="7">
    <source>
        <dbReference type="SAM" id="Phobius"/>
    </source>
</evidence>
<gene>
    <name evidence="9" type="ORF">H2201_005815</name>
</gene>
<keyword evidence="4 7" id="KW-1133">Transmembrane helix</keyword>
<feature type="transmembrane region" description="Helical" evidence="7">
    <location>
        <begin position="194"/>
        <end position="218"/>
    </location>
</feature>
<dbReference type="InterPro" id="IPR020846">
    <property type="entry name" value="MFS_dom"/>
</dbReference>
<feature type="transmembrane region" description="Helical" evidence="7">
    <location>
        <begin position="348"/>
        <end position="367"/>
    </location>
</feature>
<keyword evidence="2" id="KW-0813">Transport</keyword>
<reference evidence="9" key="1">
    <citation type="submission" date="2022-10" db="EMBL/GenBank/DDBJ databases">
        <title>Culturing micro-colonial fungi from biological soil crusts in the Mojave desert and describing Neophaeococcomyces mojavensis, and introducing the new genera and species Taxawa tesnikishii.</title>
        <authorList>
            <person name="Kurbessoian T."/>
            <person name="Stajich J.E."/>
        </authorList>
    </citation>
    <scope>NUCLEOTIDE SEQUENCE</scope>
    <source>
        <strain evidence="9">TK_1</strain>
    </source>
</reference>
<feature type="region of interest" description="Disordered" evidence="6">
    <location>
        <begin position="290"/>
        <end position="319"/>
    </location>
</feature>
<dbReference type="SUPFAM" id="SSF103473">
    <property type="entry name" value="MFS general substrate transporter"/>
    <property type="match status" value="1"/>
</dbReference>
<keyword evidence="5 7" id="KW-0472">Membrane</keyword>
<evidence type="ECO:0000259" key="8">
    <source>
        <dbReference type="PROSITE" id="PS50850"/>
    </source>
</evidence>
<dbReference type="InterPro" id="IPR001958">
    <property type="entry name" value="Tet-R_TetA/multi-R_MdtG-like"/>
</dbReference>
<keyword evidence="10" id="KW-1185">Reference proteome</keyword>
<dbReference type="Proteomes" id="UP001172684">
    <property type="component" value="Unassembled WGS sequence"/>
</dbReference>
<evidence type="ECO:0000256" key="1">
    <source>
        <dbReference type="ARBA" id="ARBA00004141"/>
    </source>
</evidence>
<comment type="caution">
    <text evidence="9">The sequence shown here is derived from an EMBL/GenBank/DDBJ whole genome shotgun (WGS) entry which is preliminary data.</text>
</comment>
<evidence type="ECO:0000313" key="9">
    <source>
        <dbReference type="EMBL" id="KAJ9663143.1"/>
    </source>
</evidence>
<feature type="compositionally biased region" description="Acidic residues" evidence="6">
    <location>
        <begin position="555"/>
        <end position="576"/>
    </location>
</feature>
<feature type="transmembrane region" description="Helical" evidence="7">
    <location>
        <begin position="387"/>
        <end position="407"/>
    </location>
</feature>
<dbReference type="InterPro" id="IPR036259">
    <property type="entry name" value="MFS_trans_sf"/>
</dbReference>
<comment type="subcellular location">
    <subcellularLocation>
        <location evidence="1">Membrane</location>
        <topology evidence="1">Multi-pass membrane protein</topology>
    </subcellularLocation>
</comment>
<evidence type="ECO:0000256" key="5">
    <source>
        <dbReference type="ARBA" id="ARBA00023136"/>
    </source>
</evidence>
<accession>A0ABQ9NNZ1</accession>
<feature type="transmembrane region" description="Helical" evidence="7">
    <location>
        <begin position="103"/>
        <end position="125"/>
    </location>
</feature>
<organism evidence="9 10">
    <name type="scientific">Coniosporium apollinis</name>
    <dbReference type="NCBI Taxonomy" id="61459"/>
    <lineage>
        <taxon>Eukaryota</taxon>
        <taxon>Fungi</taxon>
        <taxon>Dikarya</taxon>
        <taxon>Ascomycota</taxon>
        <taxon>Pezizomycotina</taxon>
        <taxon>Dothideomycetes</taxon>
        <taxon>Dothideomycetes incertae sedis</taxon>
        <taxon>Coniosporium</taxon>
    </lineage>
</organism>
<feature type="compositionally biased region" description="Low complexity" evidence="6">
    <location>
        <begin position="44"/>
        <end position="57"/>
    </location>
</feature>
<name>A0ABQ9NNZ1_9PEZI</name>
<dbReference type="PANTHER" id="PTHR23504:SF39">
    <property type="entry name" value="TRANSPORTER, PUTATIVE (AFU_ORTHOLOGUE AFUA_6G03860)-RELATED"/>
    <property type="match status" value="1"/>
</dbReference>
<dbReference type="CDD" id="cd17330">
    <property type="entry name" value="MFS_SLC46_TetA_like"/>
    <property type="match status" value="1"/>
</dbReference>
<keyword evidence="3 7" id="KW-0812">Transmembrane</keyword>
<feature type="transmembrane region" description="Helical" evidence="7">
    <location>
        <begin position="419"/>
        <end position="437"/>
    </location>
</feature>
<proteinExistence type="predicted"/>
<feature type="transmembrane region" description="Helical" evidence="7">
    <location>
        <begin position="162"/>
        <end position="182"/>
    </location>
</feature>
<dbReference type="EMBL" id="JAPDRL010000045">
    <property type="protein sequence ID" value="KAJ9663143.1"/>
    <property type="molecule type" value="Genomic_DNA"/>
</dbReference>
<feature type="transmembrane region" description="Helical" evidence="7">
    <location>
        <begin position="137"/>
        <end position="156"/>
    </location>
</feature>
<feature type="compositionally biased region" description="Acidic residues" evidence="6">
    <location>
        <begin position="585"/>
        <end position="595"/>
    </location>
</feature>
<evidence type="ECO:0000256" key="4">
    <source>
        <dbReference type="ARBA" id="ARBA00022989"/>
    </source>
</evidence>
<evidence type="ECO:0000256" key="2">
    <source>
        <dbReference type="ARBA" id="ARBA00022448"/>
    </source>
</evidence>
<evidence type="ECO:0000256" key="6">
    <source>
        <dbReference type="SAM" id="MobiDB-lite"/>
    </source>
</evidence>
<feature type="transmembrane region" description="Helical" evidence="7">
    <location>
        <begin position="527"/>
        <end position="547"/>
    </location>
</feature>
<evidence type="ECO:0000313" key="10">
    <source>
        <dbReference type="Proteomes" id="UP001172684"/>
    </source>
</evidence>
<evidence type="ECO:0000256" key="3">
    <source>
        <dbReference type="ARBA" id="ARBA00022692"/>
    </source>
</evidence>
<sequence>MPNPKKPAMGPRRKSSTMHYQTFPTKPPTSRGPPPSSASDTNVDSPQSRDSADSAASQERPLPYKQLAVLAVIALAEQTAFNSISPYLPDMASRFPEVEEEEIGLYVGMIASAFALAQVTTNFFWGWLSDRVGRKPVILLGTVLTAACFIGLGFSTRLWHAILVQVCMGLVNGNQGIVSTILGEITDRSNQSTAFQYLPVIYGLGAITGPLIGGVLVFPENPFKKGQPNPYPYLVPNLVSAALLLLDTVIAMLFLEESLHEAQNLPPLGKRVGNLFTWIWQFASSTRPTYLRPRGENGKRRHDNNADGTLGDGDSATDAESHLSLPSMLPQVSGEGLTPKQVFNRDTVLLLITSLIFNLSNVTYLSLYPIFGQAPPPTGRALSPEEIGLSLAFSGVAVIVLQVCLYGKLHEKLGYRTTYKISFAAFTIGFFLTPWVGYKDPSGTGANQGKTWLWIELGLILVIVKIASVGGLAAFLPLLTNSSPNHTVLGTLNGLAQTLGAAGRAVGPFISGGLFTAATHVKPKGELLAFGVFGGIAFVGFLLCYGIRGQNLEADGGDEEEGESEDGSGSDDDAADESGHGSLREEDEEAPLLRR</sequence>
<dbReference type="PRINTS" id="PR01035">
    <property type="entry name" value="TCRTETA"/>
</dbReference>
<dbReference type="Pfam" id="PF07690">
    <property type="entry name" value="MFS_1"/>
    <property type="match status" value="2"/>
</dbReference>
<dbReference type="PROSITE" id="PS50850">
    <property type="entry name" value="MFS"/>
    <property type="match status" value="1"/>
</dbReference>
<dbReference type="Gene3D" id="1.20.1250.20">
    <property type="entry name" value="MFS general substrate transporter like domains"/>
    <property type="match status" value="1"/>
</dbReference>
<feature type="transmembrane region" description="Helical" evidence="7">
    <location>
        <begin position="238"/>
        <end position="255"/>
    </location>
</feature>
<feature type="domain" description="Major facilitator superfamily (MFS) profile" evidence="8">
    <location>
        <begin position="66"/>
        <end position="552"/>
    </location>
</feature>
<feature type="transmembrane region" description="Helical" evidence="7">
    <location>
        <begin position="457"/>
        <end position="480"/>
    </location>
</feature>
<feature type="region of interest" description="Disordered" evidence="6">
    <location>
        <begin position="1"/>
        <end position="59"/>
    </location>
</feature>
<feature type="region of interest" description="Disordered" evidence="6">
    <location>
        <begin position="554"/>
        <end position="595"/>
    </location>
</feature>